<feature type="DNA-binding region" description="H-T-H motif" evidence="4">
    <location>
        <begin position="26"/>
        <end position="45"/>
    </location>
</feature>
<dbReference type="InterPro" id="IPR050109">
    <property type="entry name" value="HTH-type_TetR-like_transc_reg"/>
</dbReference>
<reference evidence="6 7" key="2">
    <citation type="submission" date="2018-12" db="EMBL/GenBank/DDBJ databases">
        <title>Nakamurella antarcticus sp. nov., isolated from Antarctica South Shetland Islands soil.</title>
        <authorList>
            <person name="Peng F."/>
        </authorList>
    </citation>
    <scope>NUCLEOTIDE SEQUENCE [LARGE SCALE GENOMIC DNA]</scope>
    <source>
        <strain evidence="6 7">S14-144</strain>
    </source>
</reference>
<dbReference type="PANTHER" id="PTHR30055">
    <property type="entry name" value="HTH-TYPE TRANSCRIPTIONAL REGULATOR RUTR"/>
    <property type="match status" value="1"/>
</dbReference>
<name>A0A3G8ZST9_9ACTN</name>
<dbReference type="EMBL" id="CP034170">
    <property type="protein sequence ID" value="AZI57126.1"/>
    <property type="molecule type" value="Genomic_DNA"/>
</dbReference>
<dbReference type="KEGG" id="nak:EH165_02030"/>
<evidence type="ECO:0000256" key="2">
    <source>
        <dbReference type="ARBA" id="ARBA00023125"/>
    </source>
</evidence>
<evidence type="ECO:0000256" key="3">
    <source>
        <dbReference type="ARBA" id="ARBA00023163"/>
    </source>
</evidence>
<evidence type="ECO:0000256" key="1">
    <source>
        <dbReference type="ARBA" id="ARBA00023015"/>
    </source>
</evidence>
<dbReference type="RefSeq" id="WP_124797811.1">
    <property type="nucleotide sequence ID" value="NZ_CP034170.1"/>
</dbReference>
<dbReference type="PROSITE" id="PS50977">
    <property type="entry name" value="HTH_TETR_2"/>
    <property type="match status" value="1"/>
</dbReference>
<sequence>MASDTRYRILHALRTVLARGGASSVTLEAVAAEAGVSKGGLLYHFPTKEALYEGVLLLEIEDITTAMSSVSPETGAARGYLEFSLPKNQFEADYITALIAAVRSDECLGTHASDLLTEVFNRWDAPLLESVADPVAAQTIRLVGLGLYLGAIAGLPIPDKDLMARVFDSLIEKIDA</sequence>
<organism evidence="6 7">
    <name type="scientific">Nakamurella antarctica</name>
    <dbReference type="NCBI Taxonomy" id="1902245"/>
    <lineage>
        <taxon>Bacteria</taxon>
        <taxon>Bacillati</taxon>
        <taxon>Actinomycetota</taxon>
        <taxon>Actinomycetes</taxon>
        <taxon>Nakamurellales</taxon>
        <taxon>Nakamurellaceae</taxon>
        <taxon>Nakamurella</taxon>
    </lineage>
</organism>
<dbReference type="PRINTS" id="PR00455">
    <property type="entry name" value="HTHTETR"/>
</dbReference>
<dbReference type="Pfam" id="PF17937">
    <property type="entry name" value="TetR_C_28"/>
    <property type="match status" value="1"/>
</dbReference>
<evidence type="ECO:0000313" key="7">
    <source>
        <dbReference type="Proteomes" id="UP000268084"/>
    </source>
</evidence>
<keyword evidence="3" id="KW-0804">Transcription</keyword>
<evidence type="ECO:0000313" key="6">
    <source>
        <dbReference type="EMBL" id="AZI57126.1"/>
    </source>
</evidence>
<dbReference type="InterPro" id="IPR041479">
    <property type="entry name" value="TetR_CgmR_C"/>
</dbReference>
<dbReference type="Gene3D" id="1.10.357.10">
    <property type="entry name" value="Tetracycline Repressor, domain 2"/>
    <property type="match status" value="1"/>
</dbReference>
<dbReference type="GO" id="GO:0000976">
    <property type="term" value="F:transcription cis-regulatory region binding"/>
    <property type="evidence" value="ECO:0007669"/>
    <property type="project" value="TreeGrafter"/>
</dbReference>
<keyword evidence="1" id="KW-0805">Transcription regulation</keyword>
<dbReference type="SUPFAM" id="SSF46689">
    <property type="entry name" value="Homeodomain-like"/>
    <property type="match status" value="1"/>
</dbReference>
<dbReference type="PANTHER" id="PTHR30055:SF234">
    <property type="entry name" value="HTH-TYPE TRANSCRIPTIONAL REGULATOR BETI"/>
    <property type="match status" value="1"/>
</dbReference>
<reference evidence="6 7" key="1">
    <citation type="submission" date="2018-11" db="EMBL/GenBank/DDBJ databases">
        <authorList>
            <person name="Da X."/>
        </authorList>
    </citation>
    <scope>NUCLEOTIDE SEQUENCE [LARGE SCALE GENOMIC DNA]</scope>
    <source>
        <strain evidence="6 7">S14-144</strain>
    </source>
</reference>
<dbReference type="InterPro" id="IPR009057">
    <property type="entry name" value="Homeodomain-like_sf"/>
</dbReference>
<dbReference type="Proteomes" id="UP000268084">
    <property type="component" value="Chromosome"/>
</dbReference>
<evidence type="ECO:0000256" key="4">
    <source>
        <dbReference type="PROSITE-ProRule" id="PRU00335"/>
    </source>
</evidence>
<dbReference type="Pfam" id="PF00440">
    <property type="entry name" value="TetR_N"/>
    <property type="match status" value="1"/>
</dbReference>
<dbReference type="OrthoDB" id="9806334at2"/>
<accession>A0A3G8ZST9</accession>
<feature type="domain" description="HTH tetR-type" evidence="5">
    <location>
        <begin position="3"/>
        <end position="63"/>
    </location>
</feature>
<dbReference type="GO" id="GO:0003700">
    <property type="term" value="F:DNA-binding transcription factor activity"/>
    <property type="evidence" value="ECO:0007669"/>
    <property type="project" value="TreeGrafter"/>
</dbReference>
<evidence type="ECO:0000259" key="5">
    <source>
        <dbReference type="PROSITE" id="PS50977"/>
    </source>
</evidence>
<dbReference type="InterPro" id="IPR001647">
    <property type="entry name" value="HTH_TetR"/>
</dbReference>
<keyword evidence="2 4" id="KW-0238">DNA-binding</keyword>
<protein>
    <submittedName>
        <fullName evidence="6">TetR/AcrR family transcriptional regulator</fullName>
    </submittedName>
</protein>
<proteinExistence type="predicted"/>
<keyword evidence="7" id="KW-1185">Reference proteome</keyword>
<dbReference type="AlphaFoldDB" id="A0A3G8ZST9"/>
<gene>
    <name evidence="6" type="ORF">EH165_02030</name>
</gene>